<feature type="compositionally biased region" description="Gly residues" evidence="1">
    <location>
        <begin position="187"/>
        <end position="218"/>
    </location>
</feature>
<evidence type="ECO:0000256" key="2">
    <source>
        <dbReference type="SAM" id="Phobius"/>
    </source>
</evidence>
<dbReference type="EMBL" id="JBITDC010000015">
    <property type="protein sequence ID" value="MFI5679367.1"/>
    <property type="molecule type" value="Genomic_DNA"/>
</dbReference>
<keyword evidence="2" id="KW-1133">Transmembrane helix</keyword>
<feature type="region of interest" description="Disordered" evidence="1">
    <location>
        <begin position="535"/>
        <end position="589"/>
    </location>
</feature>
<dbReference type="SUPFAM" id="SSF49373">
    <property type="entry name" value="Invasin/intimin cell-adhesion fragments"/>
    <property type="match status" value="2"/>
</dbReference>
<feature type="region of interest" description="Disordered" evidence="1">
    <location>
        <begin position="155"/>
        <end position="218"/>
    </location>
</feature>
<evidence type="ECO:0000256" key="1">
    <source>
        <dbReference type="SAM" id="MobiDB-lite"/>
    </source>
</evidence>
<evidence type="ECO:0000313" key="4">
    <source>
        <dbReference type="Proteomes" id="UP001612415"/>
    </source>
</evidence>
<dbReference type="Proteomes" id="UP001612415">
    <property type="component" value="Unassembled WGS sequence"/>
</dbReference>
<protein>
    <submittedName>
        <fullName evidence="3">Uncharacterized protein</fullName>
    </submittedName>
</protein>
<dbReference type="InterPro" id="IPR013783">
    <property type="entry name" value="Ig-like_fold"/>
</dbReference>
<keyword evidence="4" id="KW-1185">Reference proteome</keyword>
<comment type="caution">
    <text evidence="3">The sequence shown here is derived from an EMBL/GenBank/DDBJ whole genome shotgun (WGS) entry which is preliminary data.</text>
</comment>
<dbReference type="PROSITE" id="PS51318">
    <property type="entry name" value="TAT"/>
    <property type="match status" value="1"/>
</dbReference>
<organism evidence="3 4">
    <name type="scientific">Streptomyces cellulosae</name>
    <dbReference type="NCBI Taxonomy" id="1968"/>
    <lineage>
        <taxon>Bacteria</taxon>
        <taxon>Bacillati</taxon>
        <taxon>Actinomycetota</taxon>
        <taxon>Actinomycetes</taxon>
        <taxon>Kitasatosporales</taxon>
        <taxon>Streptomycetaceae</taxon>
        <taxon>Streptomyces</taxon>
    </lineage>
</organism>
<feature type="compositionally biased region" description="Basic and acidic residues" evidence="1">
    <location>
        <begin position="491"/>
        <end position="500"/>
    </location>
</feature>
<proteinExistence type="predicted"/>
<name>A0ABW7YBX9_STRCE</name>
<dbReference type="InterPro" id="IPR008964">
    <property type="entry name" value="Invasin/intimin_cell_adhesion"/>
</dbReference>
<feature type="transmembrane region" description="Helical" evidence="2">
    <location>
        <begin position="595"/>
        <end position="617"/>
    </location>
</feature>
<reference evidence="3 4" key="1">
    <citation type="submission" date="2024-10" db="EMBL/GenBank/DDBJ databases">
        <title>The Natural Products Discovery Center: Release of the First 8490 Sequenced Strains for Exploring Actinobacteria Biosynthetic Diversity.</title>
        <authorList>
            <person name="Kalkreuter E."/>
            <person name="Kautsar S.A."/>
            <person name="Yang D."/>
            <person name="Bader C.D."/>
            <person name="Teijaro C.N."/>
            <person name="Fluegel L."/>
            <person name="Davis C.M."/>
            <person name="Simpson J.R."/>
            <person name="Lauterbach L."/>
            <person name="Steele A.D."/>
            <person name="Gui C."/>
            <person name="Meng S."/>
            <person name="Li G."/>
            <person name="Viehrig K."/>
            <person name="Ye F."/>
            <person name="Su P."/>
            <person name="Kiefer A.F."/>
            <person name="Nichols A."/>
            <person name="Cepeda A.J."/>
            <person name="Yan W."/>
            <person name="Fan B."/>
            <person name="Jiang Y."/>
            <person name="Adhikari A."/>
            <person name="Zheng C.-J."/>
            <person name="Schuster L."/>
            <person name="Cowan T.M."/>
            <person name="Smanski M.J."/>
            <person name="Chevrette M.G."/>
            <person name="De Carvalho L.P.S."/>
            <person name="Shen B."/>
        </authorList>
    </citation>
    <scope>NUCLEOTIDE SEQUENCE [LARGE SCALE GENOMIC DNA]</scope>
    <source>
        <strain evidence="3 4">NPDC051599</strain>
    </source>
</reference>
<dbReference type="RefSeq" id="WP_398659849.1">
    <property type="nucleotide sequence ID" value="NZ_JBITDC010000015.1"/>
</dbReference>
<keyword evidence="2" id="KW-0472">Membrane</keyword>
<feature type="compositionally biased region" description="Gly residues" evidence="1">
    <location>
        <begin position="157"/>
        <end position="179"/>
    </location>
</feature>
<accession>A0ABW7YBX9</accession>
<sequence length="631" mass="60806">MRDLLELRRVRLRRGAATIALVALGAGGGWAAVPAAAAGTAAGSACVPTAGFTGCRLFDFTGAKAAFQVPSGVNTLDVRAWGQGGWGGHSVSGGAGGYTAGTLKVTPGESLSVAVGGYYYGKSFGDAFGGAAGGGDAKPGGNSSAIRTSGGEALVIAGGGGGSGSTWPGPGWGGAAGGDKGQEGSESGFGGKGADKGTGGAGAGNGAAGGDTSAGGRGGDGGKARYGGGGGGAGYAGGGGGAGAEDEKASGSGGGGTGYADPDRVTDARMVGGVRSAPPAKDDPFWSGPPEPETQGVAEGGGNLIGGNGRVVIQWKGAVAPATLSPASAAEQSVEPGYEVPPTAAVVRDKDGNPVEGVSVKFAIDDPLKRDLIFGVRENMTSVVLATDAQGRVQTPAIYTGSKKGDFTVHATAPGGLSTDFVVHVRNLANEVKVLAGDKQQAEPGQPFPEVLQALVTDEGKPAAGVKVNFFVHSGSAGSPEFEGKYAGTRETADAEGKVSSRELVAGDELGTYTVTASVDGGASATFTVEVVEKVETDPSASPSPTPSPSGSADGVTGGTGDGNGSGGTGNGGSGTGGSGSDNTSPLSGGLASTGAGGIGLMLGAAAALAALGVAAVRFSPRLRMRFQNHR</sequence>
<feature type="region of interest" description="Disordered" evidence="1">
    <location>
        <begin position="478"/>
        <end position="500"/>
    </location>
</feature>
<dbReference type="InterPro" id="IPR006311">
    <property type="entry name" value="TAT_signal"/>
</dbReference>
<feature type="region of interest" description="Disordered" evidence="1">
    <location>
        <begin position="236"/>
        <end position="302"/>
    </location>
</feature>
<gene>
    <name evidence="3" type="ORF">ACIA8P_32830</name>
</gene>
<keyword evidence="2" id="KW-0812">Transmembrane</keyword>
<evidence type="ECO:0000313" key="3">
    <source>
        <dbReference type="EMBL" id="MFI5679367.1"/>
    </source>
</evidence>
<feature type="compositionally biased region" description="Gly residues" evidence="1">
    <location>
        <begin position="556"/>
        <end position="580"/>
    </location>
</feature>
<dbReference type="Gene3D" id="2.60.40.10">
    <property type="entry name" value="Immunoglobulins"/>
    <property type="match status" value="2"/>
</dbReference>